<organism evidence="1 2">
    <name type="scientific">Vanilla planifolia</name>
    <name type="common">Vanilla</name>
    <dbReference type="NCBI Taxonomy" id="51239"/>
    <lineage>
        <taxon>Eukaryota</taxon>
        <taxon>Viridiplantae</taxon>
        <taxon>Streptophyta</taxon>
        <taxon>Embryophyta</taxon>
        <taxon>Tracheophyta</taxon>
        <taxon>Spermatophyta</taxon>
        <taxon>Magnoliopsida</taxon>
        <taxon>Liliopsida</taxon>
        <taxon>Asparagales</taxon>
        <taxon>Orchidaceae</taxon>
        <taxon>Vanilloideae</taxon>
        <taxon>Vanilleae</taxon>
        <taxon>Vanilla</taxon>
    </lineage>
</organism>
<sequence length="80" mass="9224">MRKEKGLNGLCIFAAPKATATVWEAAYPDSTKQMDSVRKRWSGRRHRREVAARLKQFRSTITVSGEEKAGIEIQEHKYFL</sequence>
<dbReference type="Proteomes" id="UP000639772">
    <property type="component" value="Chromosome 7"/>
</dbReference>
<gene>
    <name evidence="1" type="ORF">HPP92_014248</name>
</gene>
<evidence type="ECO:0000313" key="1">
    <source>
        <dbReference type="EMBL" id="KAG0474562.1"/>
    </source>
</evidence>
<accession>A0A835UUK6</accession>
<evidence type="ECO:0000313" key="2">
    <source>
        <dbReference type="Proteomes" id="UP000639772"/>
    </source>
</evidence>
<proteinExistence type="predicted"/>
<comment type="caution">
    <text evidence="1">The sequence shown here is derived from an EMBL/GenBank/DDBJ whole genome shotgun (WGS) entry which is preliminary data.</text>
</comment>
<dbReference type="AlphaFoldDB" id="A0A835UUK6"/>
<dbReference type="EMBL" id="JADCNM010000007">
    <property type="protein sequence ID" value="KAG0474562.1"/>
    <property type="molecule type" value="Genomic_DNA"/>
</dbReference>
<protein>
    <submittedName>
        <fullName evidence="1">Uncharacterized protein</fullName>
    </submittedName>
</protein>
<reference evidence="1 2" key="1">
    <citation type="journal article" date="2020" name="Nat. Food">
        <title>A phased Vanilla planifolia genome enables genetic improvement of flavour and production.</title>
        <authorList>
            <person name="Hasing T."/>
            <person name="Tang H."/>
            <person name="Brym M."/>
            <person name="Khazi F."/>
            <person name="Huang T."/>
            <person name="Chambers A.H."/>
        </authorList>
    </citation>
    <scope>NUCLEOTIDE SEQUENCE [LARGE SCALE GENOMIC DNA]</scope>
    <source>
        <tissue evidence="1">Leaf</tissue>
    </source>
</reference>
<name>A0A835UUK6_VANPL</name>